<evidence type="ECO:0000313" key="5">
    <source>
        <dbReference type="EMBL" id="KAF7283967.1"/>
    </source>
</evidence>
<keyword evidence="6" id="KW-1185">Reference proteome</keyword>
<dbReference type="EMBL" id="JAACXV010000085">
    <property type="protein sequence ID" value="KAF7283967.1"/>
    <property type="molecule type" value="Genomic_DNA"/>
</dbReference>
<dbReference type="Gene3D" id="3.30.70.330">
    <property type="match status" value="1"/>
</dbReference>
<feature type="region of interest" description="Disordered" evidence="3">
    <location>
        <begin position="1"/>
        <end position="115"/>
    </location>
</feature>
<dbReference type="InterPro" id="IPR012677">
    <property type="entry name" value="Nucleotide-bd_a/b_plait_sf"/>
</dbReference>
<reference evidence="5" key="1">
    <citation type="submission" date="2020-08" db="EMBL/GenBank/DDBJ databases">
        <title>Genome sequencing and assembly of the red palm weevil Rhynchophorus ferrugineus.</title>
        <authorList>
            <person name="Dias G.B."/>
            <person name="Bergman C.M."/>
            <person name="Manee M."/>
        </authorList>
    </citation>
    <scope>NUCLEOTIDE SEQUENCE</scope>
    <source>
        <strain evidence="5">AA-2017</strain>
        <tissue evidence="5">Whole larva</tissue>
    </source>
</reference>
<proteinExistence type="predicted"/>
<sequence length="441" mass="49629">MVKAEAKTPLKRKSLANKSPAKKQKVENNSPSKPVGPKNASAPPKKPNQVAKEKSNQQSNKKINKKNNKATSEVDSPKKVAQFAGTGQLKGNKKQNKPKNGTTKAPSAEGQKKKRKMFATLITESKAKAGTKDAGLLKSLNDKISAIESKPELSKTAKRKLALLQKLKIVVEEGNDRNKKEKVEKPKAGKAKETAVKGTATPKKQKVIEKVKEEEEDDDDDDDEEEEDSDEEAEDEEDGAEVDDDDDDDDEEDGDDDDEEEDEEDEDEAPPIQGGDSQNIASKFQQKTKDININDLKKNDLMQTGQKRYVLFVGNIPYDTTKQDLMTHFSKAGEILHIRIPTDKQNNKPRGFGYIELRDEITYQKCLSMHHTQLKNRRINVLYTQGGKKKGSIKKNEIKEKNMKLHALRKQGKLAGSVKENQKRSFRRKKQRQEKLDSQEN</sequence>
<gene>
    <name evidence="5" type="ORF">GWI33_022789</name>
</gene>
<accession>A0A834IN20</accession>
<dbReference type="PANTHER" id="PTHR48024:SF56">
    <property type="entry name" value="HETEROGENEOUS NUCLEAR RIBONUCLEOPROTEIN A0"/>
    <property type="match status" value="1"/>
</dbReference>
<keyword evidence="1 2" id="KW-0694">RNA-binding</keyword>
<feature type="compositionally biased region" description="Basic and acidic residues" evidence="3">
    <location>
        <begin position="169"/>
        <end position="195"/>
    </location>
</feature>
<dbReference type="AlphaFoldDB" id="A0A834IN20"/>
<evidence type="ECO:0000256" key="2">
    <source>
        <dbReference type="PROSITE-ProRule" id="PRU00176"/>
    </source>
</evidence>
<evidence type="ECO:0000313" key="6">
    <source>
        <dbReference type="Proteomes" id="UP000625711"/>
    </source>
</evidence>
<feature type="compositionally biased region" description="Acidic residues" evidence="3">
    <location>
        <begin position="214"/>
        <end position="269"/>
    </location>
</feature>
<dbReference type="CDD" id="cd12400">
    <property type="entry name" value="RRM_Nop6"/>
    <property type="match status" value="1"/>
</dbReference>
<dbReference type="InterPro" id="IPR050886">
    <property type="entry name" value="RNA-binding_reg"/>
</dbReference>
<feature type="region of interest" description="Disordered" evidence="3">
    <location>
        <begin position="400"/>
        <end position="441"/>
    </location>
</feature>
<dbReference type="InterPro" id="IPR000504">
    <property type="entry name" value="RRM_dom"/>
</dbReference>
<dbReference type="Pfam" id="PF00076">
    <property type="entry name" value="RRM_1"/>
    <property type="match status" value="1"/>
</dbReference>
<evidence type="ECO:0000256" key="1">
    <source>
        <dbReference type="ARBA" id="ARBA00022884"/>
    </source>
</evidence>
<organism evidence="5 6">
    <name type="scientific">Rhynchophorus ferrugineus</name>
    <name type="common">Red palm weevil</name>
    <name type="synonym">Curculio ferrugineus</name>
    <dbReference type="NCBI Taxonomy" id="354439"/>
    <lineage>
        <taxon>Eukaryota</taxon>
        <taxon>Metazoa</taxon>
        <taxon>Ecdysozoa</taxon>
        <taxon>Arthropoda</taxon>
        <taxon>Hexapoda</taxon>
        <taxon>Insecta</taxon>
        <taxon>Pterygota</taxon>
        <taxon>Neoptera</taxon>
        <taxon>Endopterygota</taxon>
        <taxon>Coleoptera</taxon>
        <taxon>Polyphaga</taxon>
        <taxon>Cucujiformia</taxon>
        <taxon>Curculionidae</taxon>
        <taxon>Dryophthorinae</taxon>
        <taxon>Rhynchophorus</taxon>
    </lineage>
</organism>
<dbReference type="PROSITE" id="PS50102">
    <property type="entry name" value="RRM"/>
    <property type="match status" value="1"/>
</dbReference>
<feature type="region of interest" description="Disordered" evidence="3">
    <location>
        <begin position="168"/>
        <end position="279"/>
    </location>
</feature>
<evidence type="ECO:0000256" key="3">
    <source>
        <dbReference type="SAM" id="MobiDB-lite"/>
    </source>
</evidence>
<dbReference type="PANTHER" id="PTHR48024">
    <property type="entry name" value="GEO13361P1-RELATED"/>
    <property type="match status" value="1"/>
</dbReference>
<dbReference type="OrthoDB" id="167718at2759"/>
<dbReference type="SMART" id="SM00360">
    <property type="entry name" value="RRM"/>
    <property type="match status" value="1"/>
</dbReference>
<feature type="compositionally biased region" description="Basic residues" evidence="3">
    <location>
        <begin position="9"/>
        <end position="23"/>
    </location>
</feature>
<feature type="domain" description="RRM" evidence="4">
    <location>
        <begin position="309"/>
        <end position="386"/>
    </location>
</feature>
<evidence type="ECO:0000259" key="4">
    <source>
        <dbReference type="PROSITE" id="PS50102"/>
    </source>
</evidence>
<protein>
    <recommendedName>
        <fullName evidence="4">RRM domain-containing protein</fullName>
    </recommendedName>
</protein>
<comment type="caution">
    <text evidence="5">The sequence shown here is derived from an EMBL/GenBank/DDBJ whole genome shotgun (WGS) entry which is preliminary data.</text>
</comment>
<dbReference type="Proteomes" id="UP000625711">
    <property type="component" value="Unassembled WGS sequence"/>
</dbReference>
<dbReference type="GO" id="GO:0003723">
    <property type="term" value="F:RNA binding"/>
    <property type="evidence" value="ECO:0007669"/>
    <property type="project" value="UniProtKB-UniRule"/>
</dbReference>
<dbReference type="InterPro" id="IPR034228">
    <property type="entry name" value="Nop6_RRM"/>
</dbReference>
<dbReference type="SUPFAM" id="SSF54928">
    <property type="entry name" value="RNA-binding domain, RBD"/>
    <property type="match status" value="1"/>
</dbReference>
<dbReference type="InterPro" id="IPR035979">
    <property type="entry name" value="RBD_domain_sf"/>
</dbReference>
<name>A0A834IN20_RHYFE</name>